<keyword evidence="1" id="KW-0812">Transmembrane</keyword>
<feature type="transmembrane region" description="Helical" evidence="1">
    <location>
        <begin position="21"/>
        <end position="39"/>
    </location>
</feature>
<protein>
    <submittedName>
        <fullName evidence="3">RcpC/CpaB family pilus assembly protein</fullName>
    </submittedName>
</protein>
<evidence type="ECO:0000313" key="3">
    <source>
        <dbReference type="EMBL" id="MFC0627868.1"/>
    </source>
</evidence>
<proteinExistence type="predicted"/>
<comment type="caution">
    <text evidence="3">The sequence shown here is derived from an EMBL/GenBank/DDBJ whole genome shotgun (WGS) entry which is preliminary data.</text>
</comment>
<dbReference type="Proteomes" id="UP001589890">
    <property type="component" value="Unassembled WGS sequence"/>
</dbReference>
<accession>A0ABV6QT96</accession>
<dbReference type="RefSeq" id="WP_380053103.1">
    <property type="nucleotide sequence ID" value="NZ_JBHLTC010000036.1"/>
</dbReference>
<evidence type="ECO:0000313" key="4">
    <source>
        <dbReference type="Proteomes" id="UP001589890"/>
    </source>
</evidence>
<evidence type="ECO:0000256" key="1">
    <source>
        <dbReference type="SAM" id="Phobius"/>
    </source>
</evidence>
<dbReference type="Pfam" id="PF16976">
    <property type="entry name" value="RcpC"/>
    <property type="match status" value="1"/>
</dbReference>
<dbReference type="InterPro" id="IPR031571">
    <property type="entry name" value="RcpC_dom"/>
</dbReference>
<dbReference type="EMBL" id="JBHLTC010000036">
    <property type="protein sequence ID" value="MFC0627868.1"/>
    <property type="molecule type" value="Genomic_DNA"/>
</dbReference>
<evidence type="ECO:0000259" key="2">
    <source>
        <dbReference type="Pfam" id="PF16976"/>
    </source>
</evidence>
<sequence length="227" mass="23128">MSRSEPLRHRLLRAARWHRRPLAAVAAALGVYLALTALAPEPPPTVQVLAAARDLPGGGQPLPADIRAIAIPPVLVPAGALKPGTTTRRTLAAPIRAGEILTDARFVSPALVRRTGPGLVAYPIRFDDAEVVGLLRVGDHIDLYAATSTTSPTATRIATNLQVIALPRGGASASGGISAAGETSRAGGTSGRAGGLVVVALKSEAASRLAQAATNSRLTFALSPLTG</sequence>
<keyword evidence="1" id="KW-0472">Membrane</keyword>
<keyword evidence="4" id="KW-1185">Reference proteome</keyword>
<reference evidence="3 4" key="1">
    <citation type="submission" date="2024-09" db="EMBL/GenBank/DDBJ databases">
        <authorList>
            <person name="Sun Q."/>
            <person name="Mori K."/>
        </authorList>
    </citation>
    <scope>NUCLEOTIDE SEQUENCE [LARGE SCALE GENOMIC DNA]</scope>
    <source>
        <strain evidence="3 4">CGMCC 1.15906</strain>
    </source>
</reference>
<keyword evidence="1" id="KW-1133">Transmembrane helix</keyword>
<organism evidence="3 4">
    <name type="scientific">Kribbella deserti</name>
    <dbReference type="NCBI Taxonomy" id="1926257"/>
    <lineage>
        <taxon>Bacteria</taxon>
        <taxon>Bacillati</taxon>
        <taxon>Actinomycetota</taxon>
        <taxon>Actinomycetes</taxon>
        <taxon>Propionibacteriales</taxon>
        <taxon>Kribbellaceae</taxon>
        <taxon>Kribbella</taxon>
    </lineage>
</organism>
<dbReference type="CDD" id="cd11614">
    <property type="entry name" value="SAF_CpaB_FlgA_like"/>
    <property type="match status" value="1"/>
</dbReference>
<name>A0ABV6QT96_9ACTN</name>
<feature type="domain" description="Flp pilus assembly protein RcpC/CpaB" evidence="2">
    <location>
        <begin position="114"/>
        <end position="222"/>
    </location>
</feature>
<gene>
    <name evidence="3" type="ORF">ACFFGN_27590</name>
</gene>